<dbReference type="PROSITE" id="PS01186">
    <property type="entry name" value="EGF_2"/>
    <property type="match status" value="1"/>
</dbReference>
<dbReference type="SMART" id="SM00192">
    <property type="entry name" value="LDLa"/>
    <property type="match status" value="1"/>
</dbReference>
<keyword evidence="11" id="KW-0325">Glycoprotein</keyword>
<dbReference type="InterPro" id="IPR049883">
    <property type="entry name" value="NOTCH1_EGF-like"/>
</dbReference>
<dbReference type="AlphaFoldDB" id="A0A493T4U2"/>
<dbReference type="Proteomes" id="UP000016666">
    <property type="component" value="Unassembled WGS sequence"/>
</dbReference>
<dbReference type="GeneTree" id="ENSGT00940000164512"/>
<evidence type="ECO:0000256" key="11">
    <source>
        <dbReference type="ARBA" id="ARBA00023180"/>
    </source>
</evidence>
<dbReference type="GO" id="GO:0005886">
    <property type="term" value="C:plasma membrane"/>
    <property type="evidence" value="ECO:0007669"/>
    <property type="project" value="TreeGrafter"/>
</dbReference>
<dbReference type="GO" id="GO:0006897">
    <property type="term" value="P:endocytosis"/>
    <property type="evidence" value="ECO:0007669"/>
    <property type="project" value="UniProtKB-KW"/>
</dbReference>
<evidence type="ECO:0000313" key="18">
    <source>
        <dbReference type="Proteomes" id="UP000016666"/>
    </source>
</evidence>
<evidence type="ECO:0000256" key="14">
    <source>
        <dbReference type="PROSITE-ProRule" id="PRU00461"/>
    </source>
</evidence>
<dbReference type="InterPro" id="IPR000152">
    <property type="entry name" value="EGF-type_Asp/Asn_hydroxyl_site"/>
</dbReference>
<dbReference type="Gene3D" id="2.120.10.30">
    <property type="entry name" value="TolB, C-terminal domain"/>
    <property type="match status" value="2"/>
</dbReference>
<reference evidence="17" key="2">
    <citation type="submission" date="2025-08" db="UniProtKB">
        <authorList>
            <consortium name="Ensembl"/>
        </authorList>
    </citation>
    <scope>IDENTIFICATION</scope>
</reference>
<keyword evidence="2 12" id="KW-0245">EGF-like domain</keyword>
<dbReference type="InterPro" id="IPR001881">
    <property type="entry name" value="EGF-like_Ca-bd_dom"/>
</dbReference>
<evidence type="ECO:0000256" key="9">
    <source>
        <dbReference type="ARBA" id="ARBA00023157"/>
    </source>
</evidence>
<dbReference type="GO" id="GO:0017147">
    <property type="term" value="F:Wnt-protein binding"/>
    <property type="evidence" value="ECO:0007669"/>
    <property type="project" value="TreeGrafter"/>
</dbReference>
<proteinExistence type="predicted"/>
<dbReference type="SMART" id="SM00181">
    <property type="entry name" value="EGF"/>
    <property type="match status" value="2"/>
</dbReference>
<feature type="compositionally biased region" description="Pro residues" evidence="15">
    <location>
        <begin position="988"/>
        <end position="1000"/>
    </location>
</feature>
<accession>A0A493T4U2</accession>
<evidence type="ECO:0000256" key="8">
    <source>
        <dbReference type="ARBA" id="ARBA00023136"/>
    </source>
</evidence>
<sequence>MVRCDEGKCILESLMCNDEDDCLDGTDEPSTCGEQAWGRESCRSSPDLFHPSAASLQGGAALCATGAARRRVLTPTGACSAPAGPAGCCRATGRAVLVRRGWGVNTLALPEPAFVQEHPLQPCSCPRLLPGPEKLRAARVPAVTDGFGVWGLSRWSLVARGWWCCLKGAMQPCRGLPAAAVAADVDECSLEYSPCSQLCRNTPGSFSCSCLQGYTLRHGTICEVADNSTQLLVAVGEDLALLDVRTQAYRPLLSTETEPRALVYDLLRETYYWLTEEGELCAHHPGKGARLLYADAGEVNSISVDWFTGQLYWASSHPAAICAGLGDGRGYVRVLGKDVAPEQLTVYPAARSLYWVNRGQRGRTVIAAAGMDGSNRRELTVVSMEEPVGLSLDYVAGRLYWISEYKESIETLRVDGSGRHSFPSVLRSHAEPLGLAVFESRFFWADGTELVSASRASPREHAVLLRAPVSAFTVLHVLQQPPRDTAACAPGLCSHLCLLSPVHPRGYQCACPEGLYLLPSGKCAGEQGCRLPPCPSWCCAPCREGIGELSAPQGGCWSHADTLSLCPTELSIAYSSGKAISLVQVGPGPRSRRVQQWWEPLQLQDVDWQRSVLYGTDDRGTLLRLVGHAGRRETIETRLPVCSARVDVRSGSLYWLACNRRDIGVTQAPNMTSHVLHRARSSIQHLFLDWQRGALYWLAPGQPLQRLSLAGGDPQDAWNETWPGELPVAMDSRAFTLLWSSALGLRALSLTKRQAVTLAPSWPHGLVAAFEPYLVSVNKTSLLLWDRRTLALVLAVPAEGVQGAVAFVELELPAGERGWGQCCAVLGASGLLLDVPAAWAAPNPGSCSSANEQRACPAAPSARDHRVEDEHEPCLEDKPGHHLHHTTSTTTQDDHRCASHHSANHLQHVHAGQNHPCTNHHHHHVHPNHHLCARHHPNNINQGPLCVVTHHEELHHHHEEHHEHHHPVRATPARCPTANHEHAAPSQPCTPPPRRPPPLLPSHTRALP</sequence>
<evidence type="ECO:0000256" key="7">
    <source>
        <dbReference type="ARBA" id="ARBA00022989"/>
    </source>
</evidence>
<dbReference type="GO" id="GO:0042813">
    <property type="term" value="F:Wnt receptor activity"/>
    <property type="evidence" value="ECO:0007669"/>
    <property type="project" value="TreeGrafter"/>
</dbReference>
<dbReference type="InterPro" id="IPR018097">
    <property type="entry name" value="EGF_Ca-bd_CS"/>
</dbReference>
<dbReference type="InterPro" id="IPR002172">
    <property type="entry name" value="LDrepeatLR_classA_rpt"/>
</dbReference>
<feature type="repeat" description="LDL-receptor class B" evidence="14">
    <location>
        <begin position="351"/>
        <end position="396"/>
    </location>
</feature>
<comment type="subcellular location">
    <subcellularLocation>
        <location evidence="1">Membrane</location>
        <topology evidence="1">Single-pass membrane protein</topology>
    </subcellularLocation>
</comment>
<keyword evidence="4" id="KW-0812">Transmembrane</keyword>
<evidence type="ECO:0000256" key="10">
    <source>
        <dbReference type="ARBA" id="ARBA00023170"/>
    </source>
</evidence>
<dbReference type="PROSITE" id="PS50026">
    <property type="entry name" value="EGF_3"/>
    <property type="match status" value="1"/>
</dbReference>
<dbReference type="InterPro" id="IPR036055">
    <property type="entry name" value="LDL_receptor-like_sf"/>
</dbReference>
<dbReference type="Gene3D" id="4.10.400.10">
    <property type="entry name" value="Low-density Lipoprotein Receptor"/>
    <property type="match status" value="1"/>
</dbReference>
<feature type="disulfide bond" evidence="13">
    <location>
        <begin position="4"/>
        <end position="22"/>
    </location>
</feature>
<dbReference type="InterPro" id="IPR011042">
    <property type="entry name" value="6-blade_b-propeller_TolB-like"/>
</dbReference>
<dbReference type="CDD" id="cd00054">
    <property type="entry name" value="EGF_CA"/>
    <property type="match status" value="1"/>
</dbReference>
<dbReference type="FunFam" id="2.10.25.10:FF:000038">
    <property type="entry name" value="Fibrillin 2"/>
    <property type="match status" value="1"/>
</dbReference>
<dbReference type="Pfam" id="PF00057">
    <property type="entry name" value="Ldl_recept_a"/>
    <property type="match status" value="1"/>
</dbReference>
<dbReference type="GO" id="GO:0060070">
    <property type="term" value="P:canonical Wnt signaling pathway"/>
    <property type="evidence" value="ECO:0007669"/>
    <property type="project" value="TreeGrafter"/>
</dbReference>
<keyword evidence="18" id="KW-1185">Reference proteome</keyword>
<dbReference type="PROSITE" id="PS51120">
    <property type="entry name" value="LDLRB"/>
    <property type="match status" value="1"/>
</dbReference>
<dbReference type="SUPFAM" id="SSF63825">
    <property type="entry name" value="YWTD domain"/>
    <property type="match status" value="1"/>
</dbReference>
<dbReference type="PANTHER" id="PTHR46513:SF33">
    <property type="entry name" value="EGF-LIKE DOMAIN-CONTAINING PROTEIN"/>
    <property type="match status" value="1"/>
</dbReference>
<dbReference type="InterPro" id="IPR000742">
    <property type="entry name" value="EGF"/>
</dbReference>
<comment type="caution">
    <text evidence="12">Lacks conserved residue(s) required for the propagation of feature annotation.</text>
</comment>
<feature type="compositionally biased region" description="Basic and acidic residues" evidence="15">
    <location>
        <begin position="862"/>
        <end position="880"/>
    </location>
</feature>
<dbReference type="PANTHER" id="PTHR46513">
    <property type="entry name" value="VITELLOGENIN RECEPTOR-LIKE PROTEIN-RELATED-RELATED"/>
    <property type="match status" value="1"/>
</dbReference>
<dbReference type="GO" id="GO:0005509">
    <property type="term" value="F:calcium ion binding"/>
    <property type="evidence" value="ECO:0007669"/>
    <property type="project" value="InterPro"/>
</dbReference>
<keyword evidence="5" id="KW-0732">Signal</keyword>
<keyword evidence="3" id="KW-0254">Endocytosis</keyword>
<evidence type="ECO:0000256" key="6">
    <source>
        <dbReference type="ARBA" id="ARBA00022737"/>
    </source>
</evidence>
<organism evidence="17 18">
    <name type="scientific">Anas platyrhynchos platyrhynchos</name>
    <name type="common">Northern mallard</name>
    <dbReference type="NCBI Taxonomy" id="8840"/>
    <lineage>
        <taxon>Eukaryota</taxon>
        <taxon>Metazoa</taxon>
        <taxon>Chordata</taxon>
        <taxon>Craniata</taxon>
        <taxon>Vertebrata</taxon>
        <taxon>Euteleostomi</taxon>
        <taxon>Archelosauria</taxon>
        <taxon>Archosauria</taxon>
        <taxon>Dinosauria</taxon>
        <taxon>Saurischia</taxon>
        <taxon>Theropoda</taxon>
        <taxon>Coelurosauria</taxon>
        <taxon>Aves</taxon>
        <taxon>Neognathae</taxon>
        <taxon>Galloanserae</taxon>
        <taxon>Anseriformes</taxon>
        <taxon>Anatidae</taxon>
        <taxon>Anatinae</taxon>
        <taxon>Anas</taxon>
    </lineage>
</organism>
<reference evidence="18" key="1">
    <citation type="submission" date="2017-10" db="EMBL/GenBank/DDBJ databases">
        <title>A new Pekin duck reference genome.</title>
        <authorList>
            <person name="Hou Z.-C."/>
            <person name="Zhou Z.-K."/>
            <person name="Zhu F."/>
            <person name="Hou S.-S."/>
        </authorList>
    </citation>
    <scope>NUCLEOTIDE SEQUENCE [LARGE SCALE GENOMIC DNA]</scope>
</reference>
<dbReference type="PROSITE" id="PS00010">
    <property type="entry name" value="ASX_HYDROXYL"/>
    <property type="match status" value="1"/>
</dbReference>
<dbReference type="InterPro" id="IPR000033">
    <property type="entry name" value="LDLR_classB_rpt"/>
</dbReference>
<feature type="domain" description="EGF-like" evidence="16">
    <location>
        <begin position="184"/>
        <end position="223"/>
    </location>
</feature>
<name>A0A493T4U2_ANAPP</name>
<reference evidence="17" key="3">
    <citation type="submission" date="2025-09" db="UniProtKB">
        <authorList>
            <consortium name="Ensembl"/>
        </authorList>
    </citation>
    <scope>IDENTIFICATION</scope>
</reference>
<evidence type="ECO:0000256" key="1">
    <source>
        <dbReference type="ARBA" id="ARBA00004167"/>
    </source>
</evidence>
<keyword evidence="9 13" id="KW-1015">Disulfide bond</keyword>
<evidence type="ECO:0000256" key="4">
    <source>
        <dbReference type="ARBA" id="ARBA00022692"/>
    </source>
</evidence>
<evidence type="ECO:0000256" key="2">
    <source>
        <dbReference type="ARBA" id="ARBA00022536"/>
    </source>
</evidence>
<keyword evidence="6" id="KW-0677">Repeat</keyword>
<evidence type="ECO:0000256" key="12">
    <source>
        <dbReference type="PROSITE-ProRule" id="PRU00076"/>
    </source>
</evidence>
<dbReference type="Ensembl" id="ENSAPLT00000035008.1">
    <property type="protein sequence ID" value="ENSAPLP00000020665.1"/>
    <property type="gene ID" value="ENSAPLG00000017607.1"/>
</dbReference>
<evidence type="ECO:0000256" key="15">
    <source>
        <dbReference type="SAM" id="MobiDB-lite"/>
    </source>
</evidence>
<dbReference type="SUPFAM" id="SSF57424">
    <property type="entry name" value="LDL receptor-like module"/>
    <property type="match status" value="1"/>
</dbReference>
<evidence type="ECO:0000313" key="17">
    <source>
        <dbReference type="Ensembl" id="ENSAPLP00000020665.1"/>
    </source>
</evidence>
<dbReference type="Gene3D" id="2.10.25.10">
    <property type="entry name" value="Laminin"/>
    <property type="match status" value="1"/>
</dbReference>
<dbReference type="InterPro" id="IPR050778">
    <property type="entry name" value="Cueball_EGF_LRP_Nidogen"/>
</dbReference>
<evidence type="ECO:0000256" key="13">
    <source>
        <dbReference type="PROSITE-ProRule" id="PRU00124"/>
    </source>
</evidence>
<dbReference type="InterPro" id="IPR023415">
    <property type="entry name" value="LDLR_class-A_CS"/>
</dbReference>
<evidence type="ECO:0000256" key="3">
    <source>
        <dbReference type="ARBA" id="ARBA00022583"/>
    </source>
</evidence>
<dbReference type="SUPFAM" id="SSF57196">
    <property type="entry name" value="EGF/Laminin"/>
    <property type="match status" value="1"/>
</dbReference>
<keyword evidence="8" id="KW-0472">Membrane</keyword>
<dbReference type="SMART" id="SM00179">
    <property type="entry name" value="EGF_CA"/>
    <property type="match status" value="1"/>
</dbReference>
<feature type="region of interest" description="Disordered" evidence="15">
    <location>
        <begin position="858"/>
        <end position="896"/>
    </location>
</feature>
<dbReference type="SMART" id="SM00135">
    <property type="entry name" value="LY"/>
    <property type="match status" value="3"/>
</dbReference>
<keyword evidence="10" id="KW-0675">Receptor</keyword>
<dbReference type="CDD" id="cd00112">
    <property type="entry name" value="LDLa"/>
    <property type="match status" value="1"/>
</dbReference>
<dbReference type="PROSITE" id="PS01187">
    <property type="entry name" value="EGF_CA"/>
    <property type="match status" value="1"/>
</dbReference>
<feature type="region of interest" description="Disordered" evidence="15">
    <location>
        <begin position="955"/>
        <end position="1008"/>
    </location>
</feature>
<evidence type="ECO:0000256" key="5">
    <source>
        <dbReference type="ARBA" id="ARBA00022729"/>
    </source>
</evidence>
<protein>
    <recommendedName>
        <fullName evidence="16">EGF-like domain-containing protein</fullName>
    </recommendedName>
</protein>
<dbReference type="PROSITE" id="PS50068">
    <property type="entry name" value="LDLRA_2"/>
    <property type="match status" value="1"/>
</dbReference>
<dbReference type="PROSITE" id="PS01209">
    <property type="entry name" value="LDLRA_1"/>
    <property type="match status" value="1"/>
</dbReference>
<keyword evidence="7" id="KW-1133">Transmembrane helix</keyword>
<evidence type="ECO:0000259" key="16">
    <source>
        <dbReference type="PROSITE" id="PS50026"/>
    </source>
</evidence>
<dbReference type="Pfam" id="PF07645">
    <property type="entry name" value="EGF_CA"/>
    <property type="match status" value="1"/>
</dbReference>